<evidence type="ECO:0000313" key="1">
    <source>
        <dbReference type="EMBL" id="KAJ2771621.1"/>
    </source>
</evidence>
<evidence type="ECO:0000313" key="2">
    <source>
        <dbReference type="Proteomes" id="UP001140234"/>
    </source>
</evidence>
<dbReference type="EMBL" id="JANBUJ010000507">
    <property type="protein sequence ID" value="KAJ2771621.1"/>
    <property type="molecule type" value="Genomic_DNA"/>
</dbReference>
<sequence length="724" mass="78015">MTQQLTSGLLATLVENAQAKAQQTLATGGTLTPFVFAGTSLLWYVPPAVNHPLRRVLGLSRPFILITAAAAGSTTLAMQRATSVVSGAEPLAEWTSLASGPDGLSAVGRYGFEWGVQRLEPLDRNKARILTAQYAQVLPELRGRSDGVALELPMAVFTREVEQMSLDAPFYLVVFGPSSPARFANVVAVRARGDPIPQAPGEVELLDATGGSATQTQHWAEYDLSGSPASAELAAAALLGHDAEGAGEADRAPSSTSYAVLHGVWRSETRGGGRCVARLPPAPQPSAQWMLELLSMPLSREPDASKPLQALRMEIGRLETWCQCWMAGERWAAAADDAGGPAAFRAHPWQSSSHDPRRRGSDDEPKTPDESSMAVDACTASPGPGALQRHREDFGAKIDAFIDASIHDTRGSTLLGRQGRARDVHALDGFPAREGLDFTERLWNLAHYAHDDGDLSEAVAAAAEGLETRKLQPFIHHSNKSPMAQVIRQTLQMAQATTLVDEEAERERLAGQLDLWINEQPLDPFVHCGLHKLRADFWFYFVGGHLAPPRQVEPFLDMGLEPEQLVARFKLLLRVLEVWWLLRQAAPGMPRQFCAQIVGALLDHFAAPSAAEPGSDGANGPCYEDPLRVVAFMPVYSSEVQDFVAAVASGFDPARYTATAAAAPSGSSSEQDALQTRFSLRCLTTTPALVDQHFARDDAQLELLSASASSVGGDEYTVFEATHL</sequence>
<organism evidence="1 2">
    <name type="scientific">Coemansia nantahalensis</name>
    <dbReference type="NCBI Taxonomy" id="2789366"/>
    <lineage>
        <taxon>Eukaryota</taxon>
        <taxon>Fungi</taxon>
        <taxon>Fungi incertae sedis</taxon>
        <taxon>Zoopagomycota</taxon>
        <taxon>Kickxellomycotina</taxon>
        <taxon>Kickxellomycetes</taxon>
        <taxon>Kickxellales</taxon>
        <taxon>Kickxellaceae</taxon>
        <taxon>Coemansia</taxon>
    </lineage>
</organism>
<protein>
    <submittedName>
        <fullName evidence="1">Uncharacterized protein</fullName>
    </submittedName>
</protein>
<name>A0ACC1K1U1_9FUNG</name>
<comment type="caution">
    <text evidence="1">The sequence shown here is derived from an EMBL/GenBank/DDBJ whole genome shotgun (WGS) entry which is preliminary data.</text>
</comment>
<proteinExistence type="predicted"/>
<keyword evidence="2" id="KW-1185">Reference proteome</keyword>
<gene>
    <name evidence="1" type="ORF">IWQ57_002128</name>
</gene>
<dbReference type="Proteomes" id="UP001140234">
    <property type="component" value="Unassembled WGS sequence"/>
</dbReference>
<accession>A0ACC1K1U1</accession>
<reference evidence="1" key="1">
    <citation type="submission" date="2022-07" db="EMBL/GenBank/DDBJ databases">
        <title>Phylogenomic reconstructions and comparative analyses of Kickxellomycotina fungi.</title>
        <authorList>
            <person name="Reynolds N.K."/>
            <person name="Stajich J.E."/>
            <person name="Barry K."/>
            <person name="Grigoriev I.V."/>
            <person name="Crous P."/>
            <person name="Smith M.E."/>
        </authorList>
    </citation>
    <scope>NUCLEOTIDE SEQUENCE</scope>
    <source>
        <strain evidence="1">CBS 109366</strain>
    </source>
</reference>